<comment type="caution">
    <text evidence="1">The sequence shown here is derived from an EMBL/GenBank/DDBJ whole genome shotgun (WGS) entry which is preliminary data.</text>
</comment>
<name>A0A317T5E8_9CHLB</name>
<proteinExistence type="predicted"/>
<dbReference type="PANTHER" id="PTHR38477:SF1">
    <property type="entry name" value="MUREIN L,D-TRANSPEPTIDASE CATALYTIC DOMAIN FAMILY PROTEIN"/>
    <property type="match status" value="1"/>
</dbReference>
<keyword evidence="2" id="KW-1185">Reference proteome</keyword>
<evidence type="ECO:0008006" key="3">
    <source>
        <dbReference type="Google" id="ProtNLM"/>
    </source>
</evidence>
<sequence>MTRKALLIAFSITAVLLFTGTLSGFLLSLPAVSDEAIQSAYRAVSKYRSSHPHDAAPQHLAIVDYTKPSFFKRMVIIDMNIGSKSFYRVAHAAKSGTLEARRFSNISGSNMSSLGLYKTGNVYRGDHGLAIRLHGLDSLKNSNAFPRDIVLHSADYVSIPVIIENLLTFNGPRIGRSNGCFVVTPSKIEEVVDKLGRGGFIYAHGEAEHFNTEIVGSKKNDRLE</sequence>
<evidence type="ECO:0000313" key="1">
    <source>
        <dbReference type="EMBL" id="PWW81460.1"/>
    </source>
</evidence>
<dbReference type="AlphaFoldDB" id="A0A317T5E8"/>
<dbReference type="InterPro" id="IPR032676">
    <property type="entry name" value="YkuD_2"/>
</dbReference>
<protein>
    <recommendedName>
        <fullName evidence="3">Twin-arginine translocation pathway signal protein</fullName>
    </recommendedName>
</protein>
<accession>A0A317T5E8</accession>
<dbReference type="Proteomes" id="UP000246278">
    <property type="component" value="Unassembled WGS sequence"/>
</dbReference>
<gene>
    <name evidence="1" type="ORF">CR164_10535</name>
</gene>
<dbReference type="PANTHER" id="PTHR38477">
    <property type="entry name" value="HYPOTHETICAL EXPORTED PROTEIN"/>
    <property type="match status" value="1"/>
</dbReference>
<organism evidence="1 2">
    <name type="scientific">Prosthecochloris marina</name>
    <dbReference type="NCBI Taxonomy" id="2017681"/>
    <lineage>
        <taxon>Bacteria</taxon>
        <taxon>Pseudomonadati</taxon>
        <taxon>Chlorobiota</taxon>
        <taxon>Chlorobiia</taxon>
        <taxon>Chlorobiales</taxon>
        <taxon>Chlorobiaceae</taxon>
        <taxon>Prosthecochloris</taxon>
    </lineage>
</organism>
<dbReference type="Pfam" id="PF13645">
    <property type="entry name" value="YkuD_2"/>
    <property type="match status" value="1"/>
</dbReference>
<evidence type="ECO:0000313" key="2">
    <source>
        <dbReference type="Proteomes" id="UP000246278"/>
    </source>
</evidence>
<dbReference type="RefSeq" id="WP_110023954.1">
    <property type="nucleotide sequence ID" value="NZ_PDNZ01000007.1"/>
</dbReference>
<dbReference type="EMBL" id="PDNZ01000007">
    <property type="protein sequence ID" value="PWW81460.1"/>
    <property type="molecule type" value="Genomic_DNA"/>
</dbReference>
<dbReference type="OrthoDB" id="9815195at2"/>
<reference evidence="2" key="1">
    <citation type="submission" date="2017-10" db="EMBL/GenBank/DDBJ databases">
        <authorList>
            <person name="Gaisin V.A."/>
            <person name="Rysina M.S."/>
            <person name="Grouzdev D.S."/>
        </authorList>
    </citation>
    <scope>NUCLEOTIDE SEQUENCE [LARGE SCALE GENOMIC DNA]</scope>
    <source>
        <strain evidence="2">V1</strain>
    </source>
</reference>